<dbReference type="Proteomes" id="UP000657006">
    <property type="component" value="Unassembled WGS sequence"/>
</dbReference>
<protein>
    <recommendedName>
        <fullName evidence="3">Regulatory protein YycH domain-containing protein</fullName>
    </recommendedName>
</protein>
<organism evidence="1 2">
    <name type="scientific">Bianquea renquensis</name>
    <dbReference type="NCBI Taxonomy" id="2763661"/>
    <lineage>
        <taxon>Bacteria</taxon>
        <taxon>Bacillati</taxon>
        <taxon>Bacillota</taxon>
        <taxon>Clostridia</taxon>
        <taxon>Eubacteriales</taxon>
        <taxon>Bianqueaceae</taxon>
        <taxon>Bianquea</taxon>
    </lineage>
</organism>
<comment type="caution">
    <text evidence="1">The sequence shown here is derived from an EMBL/GenBank/DDBJ whole genome shotgun (WGS) entry which is preliminary data.</text>
</comment>
<gene>
    <name evidence="1" type="ORF">H8730_01885</name>
</gene>
<evidence type="ECO:0000313" key="2">
    <source>
        <dbReference type="Proteomes" id="UP000657006"/>
    </source>
</evidence>
<accession>A0A926HW39</accession>
<evidence type="ECO:0008006" key="3">
    <source>
        <dbReference type="Google" id="ProtNLM"/>
    </source>
</evidence>
<sequence>MKMPHLQKQKVKRSGYIAVVVCLILLSIAQVYQLWQTSYSEGRLSRPTTQDPPRDTSANLLEPVSIYISMGASDEGRYGNVSRNVQYFSQLFSSSYSLLQVLLTQEDSALEEVKEEDLPWDKAVCVYRYAFSMDSRLVEAQLSTNLGKSFSFQEVWILPAITMAEEPYCYFLDWESGAYYRISGNVHRRQGTVQAFLEQFTGINELISKDYISSKRTLPNRFADNVFLKDKESKIVLYDVSLSEPFLTQDKVLDENAAQRYAMHFFQHPDMVRQTADENEILYADEKITLKIQSSGLVQYVETLTDGDRASVSLKDAYELACGFLREDIEADANRVFETYLCGYEEGDNPDSYSFYFNYRFNDIPFVMDSQRLQDWKMQAPVEIYVEGSKVRAYKRYIVKKEMTPYHMIELQTSYIQALDMFFESYPNWSDQRLTDFTPVYQQHGDQVSLIWMMEMNQQRYYGWSGQEAGS</sequence>
<keyword evidence="2" id="KW-1185">Reference proteome</keyword>
<name>A0A926HW39_9FIRM</name>
<dbReference type="EMBL" id="JACRSQ010000002">
    <property type="protein sequence ID" value="MBC8542297.1"/>
    <property type="molecule type" value="Genomic_DNA"/>
</dbReference>
<dbReference type="AlphaFoldDB" id="A0A926HW39"/>
<proteinExistence type="predicted"/>
<reference evidence="1" key="1">
    <citation type="submission" date="2020-08" db="EMBL/GenBank/DDBJ databases">
        <title>Genome public.</title>
        <authorList>
            <person name="Liu C."/>
            <person name="Sun Q."/>
        </authorList>
    </citation>
    <scope>NUCLEOTIDE SEQUENCE</scope>
    <source>
        <strain evidence="1">NSJ-32</strain>
    </source>
</reference>
<dbReference type="RefSeq" id="WP_177719647.1">
    <property type="nucleotide sequence ID" value="NZ_JACRSQ010000002.1"/>
</dbReference>
<evidence type="ECO:0000313" key="1">
    <source>
        <dbReference type="EMBL" id="MBC8542297.1"/>
    </source>
</evidence>